<proteinExistence type="predicted"/>
<evidence type="ECO:0000313" key="3">
    <source>
        <dbReference type="Proteomes" id="UP000183461"/>
    </source>
</evidence>
<organism evidence="2 3">
    <name type="scientific">Ruminococcus flavefaciens</name>
    <dbReference type="NCBI Taxonomy" id="1265"/>
    <lineage>
        <taxon>Bacteria</taxon>
        <taxon>Bacillati</taxon>
        <taxon>Bacillota</taxon>
        <taxon>Clostridia</taxon>
        <taxon>Eubacteriales</taxon>
        <taxon>Oscillospiraceae</taxon>
        <taxon>Ruminococcus</taxon>
    </lineage>
</organism>
<feature type="transmembrane region" description="Helical" evidence="1">
    <location>
        <begin position="33"/>
        <end position="55"/>
    </location>
</feature>
<sequence length="91" mass="10211">MENEDILEDNSEDSTEALIESYDRKRKNRADDIIATQAVICILLGVLFIAGNMLYPDITGAVFAKLRGLVTEDKNIITNPIDHILSYIDKL</sequence>
<keyword evidence="1" id="KW-0812">Transmembrane</keyword>
<protein>
    <submittedName>
        <fullName evidence="2">Uncharacterized protein</fullName>
    </submittedName>
</protein>
<accession>A0A1K1PP63</accession>
<dbReference type="EMBL" id="FPIP01000009">
    <property type="protein sequence ID" value="SFW48526.1"/>
    <property type="molecule type" value="Genomic_DNA"/>
</dbReference>
<dbReference type="Proteomes" id="UP000183461">
    <property type="component" value="Unassembled WGS sequence"/>
</dbReference>
<dbReference type="AlphaFoldDB" id="A0A1K1PP63"/>
<dbReference type="RefSeq" id="WP_143186596.1">
    <property type="nucleotide sequence ID" value="NZ_FPIP01000009.1"/>
</dbReference>
<gene>
    <name evidence="2" type="ORF">SAMN02910280_2860</name>
</gene>
<evidence type="ECO:0000313" key="2">
    <source>
        <dbReference type="EMBL" id="SFW48526.1"/>
    </source>
</evidence>
<reference evidence="2 3" key="1">
    <citation type="submission" date="2016-11" db="EMBL/GenBank/DDBJ databases">
        <authorList>
            <person name="Jaros S."/>
            <person name="Januszkiewicz K."/>
            <person name="Wedrychowicz H."/>
        </authorList>
    </citation>
    <scope>NUCLEOTIDE SEQUENCE [LARGE SCALE GENOMIC DNA]</scope>
    <source>
        <strain evidence="2 3">YL228</strain>
    </source>
</reference>
<keyword evidence="1" id="KW-1133">Transmembrane helix</keyword>
<name>A0A1K1PP63_RUMFL</name>
<evidence type="ECO:0000256" key="1">
    <source>
        <dbReference type="SAM" id="Phobius"/>
    </source>
</evidence>
<keyword evidence="1" id="KW-0472">Membrane</keyword>